<sequence length="94" mass="11144">MASIRRIKRDIDFLANEVISDCYMALYFNDDAKREQIVAVIEEAVEFRNELFVRANHPADKKNRSLVRKHYAQMRREMMSRVDAMFEKLSGICK</sequence>
<evidence type="ECO:0000313" key="1">
    <source>
        <dbReference type="EMBL" id="UWN57678.1"/>
    </source>
</evidence>
<dbReference type="Proteomes" id="UP001059295">
    <property type="component" value="Chromosome"/>
</dbReference>
<dbReference type="EMBL" id="CP102294">
    <property type="protein sequence ID" value="UWN57678.1"/>
    <property type="molecule type" value="Genomic_DNA"/>
</dbReference>
<dbReference type="RefSeq" id="WP_019244903.1">
    <property type="nucleotide sequence ID" value="NZ_CAPH01000004.1"/>
</dbReference>
<keyword evidence="2" id="KW-1185">Reference proteome</keyword>
<organism evidence="1 2">
    <name type="scientific">Alistipes ihumii AP11</name>
    <dbReference type="NCBI Taxonomy" id="1211813"/>
    <lineage>
        <taxon>Bacteria</taxon>
        <taxon>Pseudomonadati</taxon>
        <taxon>Bacteroidota</taxon>
        <taxon>Bacteroidia</taxon>
        <taxon>Bacteroidales</taxon>
        <taxon>Rikenellaceae</taxon>
        <taxon>Alistipes</taxon>
    </lineage>
</organism>
<accession>A0ABY5V1D9</accession>
<name>A0ABY5V1D9_9BACT</name>
<reference evidence="1" key="1">
    <citation type="journal article" date="2022" name="Cell">
        <title>Design, construction, and in vivo augmentation of a complex gut microbiome.</title>
        <authorList>
            <person name="Cheng A.G."/>
            <person name="Ho P.Y."/>
            <person name="Aranda-Diaz A."/>
            <person name="Jain S."/>
            <person name="Yu F.B."/>
            <person name="Meng X."/>
            <person name="Wang M."/>
            <person name="Iakiviak M."/>
            <person name="Nagashima K."/>
            <person name="Zhao A."/>
            <person name="Murugkar P."/>
            <person name="Patil A."/>
            <person name="Atabakhsh K."/>
            <person name="Weakley A."/>
            <person name="Yan J."/>
            <person name="Brumbaugh A.R."/>
            <person name="Higginbottom S."/>
            <person name="Dimas A."/>
            <person name="Shiver A.L."/>
            <person name="Deutschbauer A."/>
            <person name="Neff N."/>
            <person name="Sonnenburg J.L."/>
            <person name="Huang K.C."/>
            <person name="Fischbach M.A."/>
        </authorList>
    </citation>
    <scope>NUCLEOTIDE SEQUENCE</scope>
    <source>
        <strain evidence="1">AP11</strain>
    </source>
</reference>
<protein>
    <submittedName>
        <fullName evidence="1">Uncharacterized protein</fullName>
    </submittedName>
</protein>
<proteinExistence type="predicted"/>
<gene>
    <name evidence="1" type="ORF">NQ491_02550</name>
</gene>
<evidence type="ECO:0000313" key="2">
    <source>
        <dbReference type="Proteomes" id="UP001059295"/>
    </source>
</evidence>
<dbReference type="GeneID" id="82890578"/>